<dbReference type="InterPro" id="IPR018247">
    <property type="entry name" value="EF_Hand_1_Ca_BS"/>
</dbReference>
<comment type="caution">
    <text evidence="9">The sequence shown here is derived from an EMBL/GenBank/DDBJ whole genome shotgun (WGS) entry which is preliminary data.</text>
</comment>
<dbReference type="GO" id="GO:0005509">
    <property type="term" value="F:calcium ion binding"/>
    <property type="evidence" value="ECO:0007669"/>
    <property type="project" value="InterPro"/>
</dbReference>
<feature type="region of interest" description="Disordered" evidence="6">
    <location>
        <begin position="589"/>
        <end position="608"/>
    </location>
</feature>
<evidence type="ECO:0000256" key="3">
    <source>
        <dbReference type="ARBA" id="ARBA00022840"/>
    </source>
</evidence>
<dbReference type="Gene3D" id="1.10.510.10">
    <property type="entry name" value="Transferase(Phosphotransferase) domain 1"/>
    <property type="match status" value="1"/>
</dbReference>
<dbReference type="CDD" id="cd14014">
    <property type="entry name" value="STKc_PknB_like"/>
    <property type="match status" value="1"/>
</dbReference>
<keyword evidence="10" id="KW-1185">Reference proteome</keyword>
<evidence type="ECO:0000256" key="2">
    <source>
        <dbReference type="ARBA" id="ARBA00022837"/>
    </source>
</evidence>
<dbReference type="Gene3D" id="3.30.200.20">
    <property type="entry name" value="Phosphorylase Kinase, domain 1"/>
    <property type="match status" value="1"/>
</dbReference>
<dbReference type="PANTHER" id="PTHR44167:SF30">
    <property type="entry name" value="PHOSPHORYLASE KINASE"/>
    <property type="match status" value="1"/>
</dbReference>
<dbReference type="Pfam" id="PF00069">
    <property type="entry name" value="Pkinase"/>
    <property type="match status" value="1"/>
</dbReference>
<dbReference type="SUPFAM" id="SSF47473">
    <property type="entry name" value="EF-hand"/>
    <property type="match status" value="1"/>
</dbReference>
<dbReference type="PANTHER" id="PTHR44167">
    <property type="entry name" value="OVARIAN-SPECIFIC SERINE/THREONINE-PROTEIN KINASE LOK-RELATED"/>
    <property type="match status" value="1"/>
</dbReference>
<protein>
    <submittedName>
        <fullName evidence="9">Uncharacterized protein</fullName>
    </submittedName>
</protein>
<dbReference type="InterPro" id="IPR011992">
    <property type="entry name" value="EF-hand-dom_pair"/>
</dbReference>
<dbReference type="Proteomes" id="UP001178507">
    <property type="component" value="Unassembled WGS sequence"/>
</dbReference>
<dbReference type="GO" id="GO:0005634">
    <property type="term" value="C:nucleus"/>
    <property type="evidence" value="ECO:0007669"/>
    <property type="project" value="TreeGrafter"/>
</dbReference>
<comment type="similarity">
    <text evidence="4">Belongs to the protein kinase superfamily. Ser/Thr protein kinase family. CDPK subfamily.</text>
</comment>
<dbReference type="PROSITE" id="PS00107">
    <property type="entry name" value="PROTEIN_KINASE_ATP"/>
    <property type="match status" value="1"/>
</dbReference>
<accession>A0AA36NGM4</accession>
<dbReference type="GO" id="GO:0004674">
    <property type="term" value="F:protein serine/threonine kinase activity"/>
    <property type="evidence" value="ECO:0007669"/>
    <property type="project" value="TreeGrafter"/>
</dbReference>
<sequence>MAGYEVPGAVEEVDPRLPLLAMVRQGGLSPELQSLFRKHAHKAPGKEPLVKKEDCGPLAKELQRRYGLQIPLSEDLTLAQLQDLLFASVVETDASPSATKEATRSAVAAVKFRSPEETLQVISVLGEGATGRVVLCRDKATGEKRALKVVHKKGDEEELALRRRTAREEVKHLQALDHPHVARVYQHFEDAQAWYLVLQYCMCGDLEKIMEDYREDAGGYGLVQMPVLFTVKVTYQVLSALSHVHGRGIMHLDIKGQNLMFQVAYRGTILPAESAAHPAPWQAVKEPHVVLVDFGTAQAVKQPGKQPVGTSYFMAPEVWSSQLTPKADIFSLGVVLFQLLGGKLPFSVPDNIDMAQAYWAMEPLAPWAEVPYVAPQCQEVCDSMLTPSVALRPKAEELLLHPLFAELHGDAEAKDEDVELPGHYAARLANFPGRDVLQKCLRMRLAFAASANQMPSFRRVFLALAGGSAAVAPRRLAAALAGAGVAPAQARGAVQALAEDGRVGWCSFVAALADLGDPKYEGFLRQCFDQADQDEDGLLGIEDLARLMHADCGKHAVLLQEYMVALCGHDSPGAKFEWSSFLRHFRSDPGERARDGESPTEAPRHAGQMDDAFKQWAGTLLDEAVQEMFFSRGE</sequence>
<evidence type="ECO:0000313" key="9">
    <source>
        <dbReference type="EMBL" id="CAJ1405769.1"/>
    </source>
</evidence>
<dbReference type="PROSITE" id="PS00108">
    <property type="entry name" value="PROTEIN_KINASE_ST"/>
    <property type="match status" value="1"/>
</dbReference>
<dbReference type="Gene3D" id="1.10.238.10">
    <property type="entry name" value="EF-hand"/>
    <property type="match status" value="1"/>
</dbReference>
<evidence type="ECO:0000259" key="8">
    <source>
        <dbReference type="PROSITE" id="PS50222"/>
    </source>
</evidence>
<dbReference type="GO" id="GO:0044773">
    <property type="term" value="P:mitotic DNA damage checkpoint signaling"/>
    <property type="evidence" value="ECO:0007669"/>
    <property type="project" value="TreeGrafter"/>
</dbReference>
<dbReference type="PROSITE" id="PS00018">
    <property type="entry name" value="EF_HAND_1"/>
    <property type="match status" value="1"/>
</dbReference>
<dbReference type="InterPro" id="IPR000719">
    <property type="entry name" value="Prot_kinase_dom"/>
</dbReference>
<evidence type="ECO:0000256" key="5">
    <source>
        <dbReference type="PROSITE-ProRule" id="PRU10141"/>
    </source>
</evidence>
<dbReference type="SMART" id="SM00220">
    <property type="entry name" value="S_TKc"/>
    <property type="match status" value="1"/>
</dbReference>
<reference evidence="9" key="1">
    <citation type="submission" date="2023-08" db="EMBL/GenBank/DDBJ databases">
        <authorList>
            <person name="Chen Y."/>
            <person name="Shah S."/>
            <person name="Dougan E. K."/>
            <person name="Thang M."/>
            <person name="Chan C."/>
        </authorList>
    </citation>
    <scope>NUCLEOTIDE SEQUENCE</scope>
</reference>
<feature type="domain" description="EF-hand" evidence="8">
    <location>
        <begin position="519"/>
        <end position="554"/>
    </location>
</feature>
<evidence type="ECO:0000256" key="1">
    <source>
        <dbReference type="ARBA" id="ARBA00022741"/>
    </source>
</evidence>
<dbReference type="EMBL" id="CAUJNA010003601">
    <property type="protein sequence ID" value="CAJ1405769.1"/>
    <property type="molecule type" value="Genomic_DNA"/>
</dbReference>
<dbReference type="AlphaFoldDB" id="A0AA36NGM4"/>
<dbReference type="GO" id="GO:0005524">
    <property type="term" value="F:ATP binding"/>
    <property type="evidence" value="ECO:0007669"/>
    <property type="project" value="UniProtKB-UniRule"/>
</dbReference>
<name>A0AA36NGM4_9DINO</name>
<dbReference type="PROSITE" id="PS50222">
    <property type="entry name" value="EF_HAND_2"/>
    <property type="match status" value="1"/>
</dbReference>
<dbReference type="SUPFAM" id="SSF56112">
    <property type="entry name" value="Protein kinase-like (PK-like)"/>
    <property type="match status" value="1"/>
</dbReference>
<feature type="binding site" evidence="5">
    <location>
        <position position="148"/>
    </location>
    <ligand>
        <name>ATP</name>
        <dbReference type="ChEBI" id="CHEBI:30616"/>
    </ligand>
</feature>
<dbReference type="InterPro" id="IPR008271">
    <property type="entry name" value="Ser/Thr_kinase_AS"/>
</dbReference>
<dbReference type="PROSITE" id="PS50011">
    <property type="entry name" value="PROTEIN_KINASE_DOM"/>
    <property type="match status" value="1"/>
</dbReference>
<dbReference type="InterPro" id="IPR017441">
    <property type="entry name" value="Protein_kinase_ATP_BS"/>
</dbReference>
<evidence type="ECO:0000259" key="7">
    <source>
        <dbReference type="PROSITE" id="PS50011"/>
    </source>
</evidence>
<gene>
    <name evidence="9" type="ORF">EVOR1521_LOCUS27900</name>
</gene>
<evidence type="ECO:0000256" key="4">
    <source>
        <dbReference type="ARBA" id="ARBA00024334"/>
    </source>
</evidence>
<proteinExistence type="inferred from homology"/>
<keyword evidence="3 5" id="KW-0067">ATP-binding</keyword>
<evidence type="ECO:0000256" key="6">
    <source>
        <dbReference type="SAM" id="MobiDB-lite"/>
    </source>
</evidence>
<keyword evidence="2" id="KW-0106">Calcium</keyword>
<dbReference type="InterPro" id="IPR002048">
    <property type="entry name" value="EF_hand_dom"/>
</dbReference>
<feature type="domain" description="Protein kinase" evidence="7">
    <location>
        <begin position="119"/>
        <end position="404"/>
    </location>
</feature>
<organism evidence="9 10">
    <name type="scientific">Effrenium voratum</name>
    <dbReference type="NCBI Taxonomy" id="2562239"/>
    <lineage>
        <taxon>Eukaryota</taxon>
        <taxon>Sar</taxon>
        <taxon>Alveolata</taxon>
        <taxon>Dinophyceae</taxon>
        <taxon>Suessiales</taxon>
        <taxon>Symbiodiniaceae</taxon>
        <taxon>Effrenium</taxon>
    </lineage>
</organism>
<evidence type="ECO:0000313" key="10">
    <source>
        <dbReference type="Proteomes" id="UP001178507"/>
    </source>
</evidence>
<keyword evidence="1 5" id="KW-0547">Nucleotide-binding</keyword>
<dbReference type="InterPro" id="IPR011009">
    <property type="entry name" value="Kinase-like_dom_sf"/>
</dbReference>